<gene>
    <name evidence="8" type="ORF">FE257_010996</name>
</gene>
<keyword evidence="3" id="KW-0238">DNA-binding</keyword>
<evidence type="ECO:0000256" key="3">
    <source>
        <dbReference type="ARBA" id="ARBA00023125"/>
    </source>
</evidence>
<evidence type="ECO:0000313" key="8">
    <source>
        <dbReference type="EMBL" id="KAF9886873.1"/>
    </source>
</evidence>
<dbReference type="GO" id="GO:0000976">
    <property type="term" value="F:transcription cis-regulatory region binding"/>
    <property type="evidence" value="ECO:0007669"/>
    <property type="project" value="TreeGrafter"/>
</dbReference>
<dbReference type="InterPro" id="IPR001138">
    <property type="entry name" value="Zn2Cys6_DnaBD"/>
</dbReference>
<dbReference type="Gene3D" id="4.10.240.10">
    <property type="entry name" value="Zn(2)-C6 fungal-type DNA-binding domain"/>
    <property type="match status" value="1"/>
</dbReference>
<feature type="region of interest" description="Disordered" evidence="6">
    <location>
        <begin position="60"/>
        <end position="102"/>
    </location>
</feature>
<dbReference type="PROSITE" id="PS00463">
    <property type="entry name" value="ZN2_CY6_FUNGAL_1"/>
    <property type="match status" value="1"/>
</dbReference>
<organism evidence="8 9">
    <name type="scientific">Aspergillus nanangensis</name>
    <dbReference type="NCBI Taxonomy" id="2582783"/>
    <lineage>
        <taxon>Eukaryota</taxon>
        <taxon>Fungi</taxon>
        <taxon>Dikarya</taxon>
        <taxon>Ascomycota</taxon>
        <taxon>Pezizomycotina</taxon>
        <taxon>Eurotiomycetes</taxon>
        <taxon>Eurotiomycetidae</taxon>
        <taxon>Eurotiales</taxon>
        <taxon>Aspergillaceae</taxon>
        <taxon>Aspergillus</taxon>
        <taxon>Aspergillus subgen. Circumdati</taxon>
    </lineage>
</organism>
<protein>
    <recommendedName>
        <fullName evidence="7">Zn(2)-C6 fungal-type domain-containing protein</fullName>
    </recommendedName>
</protein>
<accession>A0AAD4GSY5</accession>
<comment type="caution">
    <text evidence="8">The sequence shown here is derived from an EMBL/GenBank/DDBJ whole genome shotgun (WGS) entry which is preliminary data.</text>
</comment>
<evidence type="ECO:0000256" key="2">
    <source>
        <dbReference type="ARBA" id="ARBA00023015"/>
    </source>
</evidence>
<feature type="domain" description="Zn(2)-C6 fungal-type" evidence="7">
    <location>
        <begin position="11"/>
        <end position="39"/>
    </location>
</feature>
<dbReference type="PANTHER" id="PTHR37534">
    <property type="entry name" value="TRANSCRIPTIONAL ACTIVATOR PROTEIN UGA3"/>
    <property type="match status" value="1"/>
</dbReference>
<evidence type="ECO:0000256" key="6">
    <source>
        <dbReference type="SAM" id="MobiDB-lite"/>
    </source>
</evidence>
<dbReference type="Pfam" id="PF00172">
    <property type="entry name" value="Zn_clus"/>
    <property type="match status" value="1"/>
</dbReference>
<evidence type="ECO:0000256" key="5">
    <source>
        <dbReference type="ARBA" id="ARBA00023242"/>
    </source>
</evidence>
<comment type="subcellular location">
    <subcellularLocation>
        <location evidence="1">Nucleus</location>
    </subcellularLocation>
</comment>
<dbReference type="SUPFAM" id="SSF57701">
    <property type="entry name" value="Zn2/Cys6 DNA-binding domain"/>
    <property type="match status" value="1"/>
</dbReference>
<dbReference type="Proteomes" id="UP001194746">
    <property type="component" value="Unassembled WGS sequence"/>
</dbReference>
<dbReference type="PROSITE" id="PS50048">
    <property type="entry name" value="ZN2_CY6_FUNGAL_2"/>
    <property type="match status" value="1"/>
</dbReference>
<dbReference type="GO" id="GO:0005634">
    <property type="term" value="C:nucleus"/>
    <property type="evidence" value="ECO:0007669"/>
    <property type="project" value="UniProtKB-SubCell"/>
</dbReference>
<evidence type="ECO:0000256" key="4">
    <source>
        <dbReference type="ARBA" id="ARBA00023163"/>
    </source>
</evidence>
<dbReference type="CDD" id="cd00067">
    <property type="entry name" value="GAL4"/>
    <property type="match status" value="1"/>
</dbReference>
<reference evidence="8" key="1">
    <citation type="journal article" date="2019" name="Beilstein J. Org. Chem.">
        <title>Nanangenines: drimane sesquiterpenoids as the dominant metabolite cohort of a novel Australian fungus, Aspergillus nanangensis.</title>
        <authorList>
            <person name="Lacey H.J."/>
            <person name="Gilchrist C.L.M."/>
            <person name="Crombie A."/>
            <person name="Kalaitzis J.A."/>
            <person name="Vuong D."/>
            <person name="Rutledge P.J."/>
            <person name="Turner P."/>
            <person name="Pitt J.I."/>
            <person name="Lacey E."/>
            <person name="Chooi Y.H."/>
            <person name="Piggott A.M."/>
        </authorList>
    </citation>
    <scope>NUCLEOTIDE SEQUENCE</scope>
    <source>
        <strain evidence="8">MST-FP2251</strain>
    </source>
</reference>
<evidence type="ECO:0000256" key="1">
    <source>
        <dbReference type="ARBA" id="ARBA00004123"/>
    </source>
</evidence>
<evidence type="ECO:0000259" key="7">
    <source>
        <dbReference type="PROSITE" id="PS50048"/>
    </source>
</evidence>
<reference evidence="8" key="2">
    <citation type="submission" date="2020-02" db="EMBL/GenBank/DDBJ databases">
        <authorList>
            <person name="Gilchrist C.L.M."/>
            <person name="Chooi Y.-H."/>
        </authorList>
    </citation>
    <scope>NUCLEOTIDE SEQUENCE</scope>
    <source>
        <strain evidence="8">MST-FP2251</strain>
    </source>
</reference>
<dbReference type="EMBL" id="VCAU01000070">
    <property type="protein sequence ID" value="KAF9886873.1"/>
    <property type="molecule type" value="Genomic_DNA"/>
</dbReference>
<dbReference type="SMART" id="SM00066">
    <property type="entry name" value="GAL4"/>
    <property type="match status" value="1"/>
</dbReference>
<keyword evidence="9" id="KW-1185">Reference proteome</keyword>
<sequence>MSTPRQRSHDGCWTCKAKRRRCDRTRPACTACLQRDIPCEGYEVRLRWGSGIASRGRFTGAEEPVAASTPFKPKGRRRDRSRERRRRQSAGNSGCGGSESTLTPVDSVEVLDTHFAQSPTSILSLSVPESSNDDERLFYQFLSTGLHTLHSTTVNDAANMLELRLPVLCQKSKALFSICVAFQASIMPDARPRFPEYFDAALNQFRAELSHRLMYLPDETLTAGLLLCSIGLVHGLPWTMHLHGMYRILCAQGLDEPLSQQTPFRTHLLEVMGVMDLPTFAIGRQNPPIGLWRRYLSPGRRKKLRHDGDVEVVSGLPRPLIDIFSKIGEGGATEHDFWNWPGGNGSLLQHQLWEAYRLAGILSIRHAQLHPMPDEGDSWDTPSAEQETRMGCVIPPTPILVSRVISCLDAICRVSAEPEERDSLILNAVHYPVFVAGLQADVVNADQKLKHIIRRCFYLRRNLTEIGGDGQSLLELLEEWWQCADGRTNIHLLAQARGLELGLH</sequence>
<dbReference type="GO" id="GO:0045944">
    <property type="term" value="P:positive regulation of transcription by RNA polymerase II"/>
    <property type="evidence" value="ECO:0007669"/>
    <property type="project" value="TreeGrafter"/>
</dbReference>
<keyword evidence="5" id="KW-0539">Nucleus</keyword>
<dbReference type="Pfam" id="PF11951">
    <property type="entry name" value="Fungal_trans_2"/>
    <property type="match status" value="1"/>
</dbReference>
<feature type="compositionally biased region" description="Basic residues" evidence="6">
    <location>
        <begin position="73"/>
        <end position="88"/>
    </location>
</feature>
<keyword evidence="4" id="KW-0804">Transcription</keyword>
<dbReference type="InterPro" id="IPR021858">
    <property type="entry name" value="Fun_TF"/>
</dbReference>
<dbReference type="PANTHER" id="PTHR37534:SF44">
    <property type="entry name" value="ZN(II)2CYS6 TRANSCRIPTION FACTOR (EUROFUNG)"/>
    <property type="match status" value="1"/>
</dbReference>
<dbReference type="AlphaFoldDB" id="A0AAD4GSY5"/>
<name>A0AAD4GSY5_ASPNN</name>
<dbReference type="GO" id="GO:0008270">
    <property type="term" value="F:zinc ion binding"/>
    <property type="evidence" value="ECO:0007669"/>
    <property type="project" value="InterPro"/>
</dbReference>
<dbReference type="InterPro" id="IPR036864">
    <property type="entry name" value="Zn2-C6_fun-type_DNA-bd_sf"/>
</dbReference>
<proteinExistence type="predicted"/>
<dbReference type="GO" id="GO:0000981">
    <property type="term" value="F:DNA-binding transcription factor activity, RNA polymerase II-specific"/>
    <property type="evidence" value="ECO:0007669"/>
    <property type="project" value="InterPro"/>
</dbReference>
<keyword evidence="2" id="KW-0805">Transcription regulation</keyword>
<evidence type="ECO:0000313" key="9">
    <source>
        <dbReference type="Proteomes" id="UP001194746"/>
    </source>
</evidence>